<evidence type="ECO:0000313" key="1">
    <source>
        <dbReference type="EMBL" id="KAA6341080.1"/>
    </source>
</evidence>
<sequence>MDWTFHIQQGQHLLGKKNTESIKKALEHFRKANEMIEEEDIGKPKILYFLTLGNFAIGQIEQSYKIAHKAKRSIDIAIENSLITMDNMRHFLGEDDIDALINHIEDRYSQIVQLTDTEEEEFNENEFDFLLLYNLIIR</sequence>
<evidence type="ECO:0008006" key="2">
    <source>
        <dbReference type="Google" id="ProtNLM"/>
    </source>
</evidence>
<gene>
    <name evidence="1" type="ORF">EZS27_011089</name>
</gene>
<comment type="caution">
    <text evidence="1">The sequence shown here is derived from an EMBL/GenBank/DDBJ whole genome shotgun (WGS) entry which is preliminary data.</text>
</comment>
<name>A0A5J4S6S4_9ZZZZ</name>
<proteinExistence type="predicted"/>
<accession>A0A5J4S6S4</accession>
<reference evidence="1" key="1">
    <citation type="submission" date="2019-03" db="EMBL/GenBank/DDBJ databases">
        <title>Single cell metagenomics reveals metabolic interactions within the superorganism composed of flagellate Streblomastix strix and complex community of Bacteroidetes bacteria on its surface.</title>
        <authorList>
            <person name="Treitli S.C."/>
            <person name="Kolisko M."/>
            <person name="Husnik F."/>
            <person name="Keeling P."/>
            <person name="Hampl V."/>
        </authorList>
    </citation>
    <scope>NUCLEOTIDE SEQUENCE</scope>
    <source>
        <strain evidence="1">STM</strain>
    </source>
</reference>
<organism evidence="1">
    <name type="scientific">termite gut metagenome</name>
    <dbReference type="NCBI Taxonomy" id="433724"/>
    <lineage>
        <taxon>unclassified sequences</taxon>
        <taxon>metagenomes</taxon>
        <taxon>organismal metagenomes</taxon>
    </lineage>
</organism>
<protein>
    <recommendedName>
        <fullName evidence="2">MalT-like TPR region domain-containing protein</fullName>
    </recommendedName>
</protein>
<dbReference type="AlphaFoldDB" id="A0A5J4S6S4"/>
<dbReference type="EMBL" id="SNRY01000413">
    <property type="protein sequence ID" value="KAA6341080.1"/>
    <property type="molecule type" value="Genomic_DNA"/>
</dbReference>